<dbReference type="NCBIfam" id="NF003950">
    <property type="entry name" value="PRK05450.1-3"/>
    <property type="match status" value="1"/>
</dbReference>
<accession>A0A9D1XPY3</accession>
<comment type="catalytic activity">
    <reaction evidence="5">
        <text>3-deoxy-alpha-D-manno-oct-2-ulosonate + CTP = CMP-3-deoxy-beta-D-manno-octulosonate + diphosphate</text>
        <dbReference type="Rhea" id="RHEA:23448"/>
        <dbReference type="ChEBI" id="CHEBI:33019"/>
        <dbReference type="ChEBI" id="CHEBI:37563"/>
        <dbReference type="ChEBI" id="CHEBI:85986"/>
        <dbReference type="ChEBI" id="CHEBI:85987"/>
        <dbReference type="EC" id="2.7.7.38"/>
    </reaction>
</comment>
<comment type="caution">
    <text evidence="6">The sequence shown here is derived from an EMBL/GenBank/DDBJ whole genome shotgun (WGS) entry which is preliminary data.</text>
</comment>
<keyword evidence="4 5" id="KW-0448">Lipopolysaccharide biosynthesis</keyword>
<dbReference type="GO" id="GO:0016020">
    <property type="term" value="C:membrane"/>
    <property type="evidence" value="ECO:0007669"/>
    <property type="project" value="UniProtKB-SubCell"/>
</dbReference>
<dbReference type="Pfam" id="PF02348">
    <property type="entry name" value="CTP_transf_3"/>
    <property type="match status" value="1"/>
</dbReference>
<dbReference type="InterPro" id="IPR029044">
    <property type="entry name" value="Nucleotide-diphossugar_trans"/>
</dbReference>
<comment type="similarity">
    <text evidence="5">Belongs to the KdsB family.</text>
</comment>
<dbReference type="InterPro" id="IPR004528">
    <property type="entry name" value="KdsB"/>
</dbReference>
<dbReference type="InterPro" id="IPR003329">
    <property type="entry name" value="Cytidylyl_trans"/>
</dbReference>
<dbReference type="GO" id="GO:0008690">
    <property type="term" value="F:3-deoxy-manno-octulosonate cytidylyltransferase activity"/>
    <property type="evidence" value="ECO:0007669"/>
    <property type="project" value="UniProtKB-UniRule"/>
</dbReference>
<keyword evidence="2 5" id="KW-0808">Transferase</keyword>
<dbReference type="NCBIfam" id="TIGR00466">
    <property type="entry name" value="kdsB"/>
    <property type="match status" value="1"/>
</dbReference>
<dbReference type="EC" id="2.7.7.38" evidence="5"/>
<sequence>MRFIGIIPARYASSRFPGKPLADMLGKPMIQRVYERVKDTLDAVCVATDDERIAEAVHAFGGEVVMTSERHRSGTDRCYEAYEKVGMGYDVIVNIQGDEPFIHPEQIETVKACFADEATEIATLVKPFRADDDFERTLFNPNSPKVVVNKRGEAMYFSRSIIPYIRGKNYTEWLSSHTFYKHIGLYAYRAEVLRAITRLPQSSLELAESLEQLRWLENGYRIKVGVTERETIGIDTPEDMEKAIAFLKRFEAGYQL</sequence>
<dbReference type="NCBIfam" id="NF003952">
    <property type="entry name" value="PRK05450.1-5"/>
    <property type="match status" value="1"/>
</dbReference>
<dbReference type="FunFam" id="3.90.550.10:FF:000011">
    <property type="entry name" value="3-deoxy-manno-octulosonate cytidylyltransferase"/>
    <property type="match status" value="1"/>
</dbReference>
<proteinExistence type="inferred from homology"/>
<evidence type="ECO:0000256" key="3">
    <source>
        <dbReference type="ARBA" id="ARBA00022695"/>
    </source>
</evidence>
<evidence type="ECO:0000256" key="4">
    <source>
        <dbReference type="ARBA" id="ARBA00022985"/>
    </source>
</evidence>
<evidence type="ECO:0000256" key="2">
    <source>
        <dbReference type="ARBA" id="ARBA00022679"/>
    </source>
</evidence>
<dbReference type="SUPFAM" id="SSF53448">
    <property type="entry name" value="Nucleotide-diphospho-sugar transferases"/>
    <property type="match status" value="1"/>
</dbReference>
<dbReference type="PANTHER" id="PTHR42866">
    <property type="entry name" value="3-DEOXY-MANNO-OCTULOSONATE CYTIDYLYLTRANSFERASE"/>
    <property type="match status" value="1"/>
</dbReference>
<reference evidence="6" key="1">
    <citation type="journal article" date="2021" name="PeerJ">
        <title>Extensive microbial diversity within the chicken gut microbiome revealed by metagenomics and culture.</title>
        <authorList>
            <person name="Gilroy R."/>
            <person name="Ravi A."/>
            <person name="Getino M."/>
            <person name="Pursley I."/>
            <person name="Horton D.L."/>
            <person name="Alikhan N.F."/>
            <person name="Baker D."/>
            <person name="Gharbi K."/>
            <person name="Hall N."/>
            <person name="Watson M."/>
            <person name="Adriaenssens E.M."/>
            <person name="Foster-Nyarko E."/>
            <person name="Jarju S."/>
            <person name="Secka A."/>
            <person name="Antonio M."/>
            <person name="Oren A."/>
            <person name="Chaudhuri R.R."/>
            <person name="La Ragione R."/>
            <person name="Hildebrand F."/>
            <person name="Pallen M.J."/>
        </authorList>
    </citation>
    <scope>NUCLEOTIDE SEQUENCE</scope>
    <source>
        <strain evidence="6">ChiHecec2B26-12326</strain>
    </source>
</reference>
<comment type="pathway">
    <text evidence="5">Nucleotide-sugar biosynthesis; CMP-3-deoxy-D-manno-octulosonate biosynthesis; CMP-3-deoxy-D-manno-octulosonate from 3-deoxy-D-manno-octulosonate and CTP: step 1/1.</text>
</comment>
<name>A0A9D1XPY3_9BACT</name>
<dbReference type="AlphaFoldDB" id="A0A9D1XPY3"/>
<dbReference type="GO" id="GO:0005829">
    <property type="term" value="C:cytosol"/>
    <property type="evidence" value="ECO:0007669"/>
    <property type="project" value="TreeGrafter"/>
</dbReference>
<evidence type="ECO:0000256" key="5">
    <source>
        <dbReference type="HAMAP-Rule" id="MF_00057"/>
    </source>
</evidence>
<comment type="subcellular location">
    <subcellularLocation>
        <location evidence="5">Cytoplasm</location>
    </subcellularLocation>
    <subcellularLocation>
        <location evidence="1">Membrane</location>
    </subcellularLocation>
</comment>
<gene>
    <name evidence="5 6" type="primary">kdsB</name>
    <name evidence="6" type="ORF">H9848_02985</name>
</gene>
<dbReference type="PANTHER" id="PTHR42866:SF2">
    <property type="entry name" value="3-DEOXY-MANNO-OCTULOSONATE CYTIDYLYLTRANSFERASE, MITOCHONDRIAL"/>
    <property type="match status" value="1"/>
</dbReference>
<dbReference type="HAMAP" id="MF_00057">
    <property type="entry name" value="KdsB"/>
    <property type="match status" value="1"/>
</dbReference>
<dbReference type="Gene3D" id="3.90.550.10">
    <property type="entry name" value="Spore Coat Polysaccharide Biosynthesis Protein SpsA, Chain A"/>
    <property type="match status" value="1"/>
</dbReference>
<comment type="function">
    <text evidence="5">Activates KDO (a required 8-carbon sugar) for incorporation into bacterial lipopolysaccharide in Gram-negative bacteria.</text>
</comment>
<evidence type="ECO:0000256" key="1">
    <source>
        <dbReference type="ARBA" id="ARBA00004370"/>
    </source>
</evidence>
<reference evidence="6" key="2">
    <citation type="submission" date="2021-04" db="EMBL/GenBank/DDBJ databases">
        <authorList>
            <person name="Gilroy R."/>
        </authorList>
    </citation>
    <scope>NUCLEOTIDE SEQUENCE</scope>
    <source>
        <strain evidence="6">ChiHecec2B26-12326</strain>
    </source>
</reference>
<keyword evidence="3 5" id="KW-0548">Nucleotidyltransferase</keyword>
<dbReference type="GO" id="GO:0033468">
    <property type="term" value="P:CMP-keto-3-deoxy-D-manno-octulosonic acid biosynthetic process"/>
    <property type="evidence" value="ECO:0007669"/>
    <property type="project" value="UniProtKB-UniRule"/>
</dbReference>
<keyword evidence="5" id="KW-0963">Cytoplasm</keyword>
<protein>
    <recommendedName>
        <fullName evidence="5">3-deoxy-manno-octulosonate cytidylyltransferase</fullName>
        <ecNumber evidence="5">2.7.7.38</ecNumber>
    </recommendedName>
    <alternativeName>
        <fullName evidence="5">CMP-2-keto-3-deoxyoctulosonic acid synthase</fullName>
        <shortName evidence="5">CKS</shortName>
        <shortName evidence="5">CMP-KDO synthase</shortName>
    </alternativeName>
</protein>
<dbReference type="NCBIfam" id="NF009905">
    <property type="entry name" value="PRK13368.1"/>
    <property type="match status" value="1"/>
</dbReference>
<evidence type="ECO:0000313" key="7">
    <source>
        <dbReference type="Proteomes" id="UP000823847"/>
    </source>
</evidence>
<dbReference type="CDD" id="cd02517">
    <property type="entry name" value="CMP-KDO-Synthetase"/>
    <property type="match status" value="1"/>
</dbReference>
<organism evidence="6 7">
    <name type="scientific">Candidatus Parabacteroides intestinigallinarum</name>
    <dbReference type="NCBI Taxonomy" id="2838722"/>
    <lineage>
        <taxon>Bacteria</taxon>
        <taxon>Pseudomonadati</taxon>
        <taxon>Bacteroidota</taxon>
        <taxon>Bacteroidia</taxon>
        <taxon>Bacteroidales</taxon>
        <taxon>Tannerellaceae</taxon>
        <taxon>Parabacteroides</taxon>
    </lineage>
</organism>
<dbReference type="Proteomes" id="UP000823847">
    <property type="component" value="Unassembled WGS sequence"/>
</dbReference>
<dbReference type="GO" id="GO:0009103">
    <property type="term" value="P:lipopolysaccharide biosynthetic process"/>
    <property type="evidence" value="ECO:0007669"/>
    <property type="project" value="UniProtKB-UniRule"/>
</dbReference>
<dbReference type="EMBL" id="DXEN01000016">
    <property type="protein sequence ID" value="HIX85561.1"/>
    <property type="molecule type" value="Genomic_DNA"/>
</dbReference>
<evidence type="ECO:0000313" key="6">
    <source>
        <dbReference type="EMBL" id="HIX85561.1"/>
    </source>
</evidence>